<protein>
    <submittedName>
        <fullName evidence="1">Uncharacterized protein</fullName>
    </submittedName>
</protein>
<organism evidence="1 2">
    <name type="scientific">Candidatus Desulfaltia bathyphila</name>
    <dbReference type="NCBI Taxonomy" id="2841697"/>
    <lineage>
        <taxon>Bacteria</taxon>
        <taxon>Pseudomonadati</taxon>
        <taxon>Thermodesulfobacteriota</taxon>
        <taxon>Desulfobacteria</taxon>
        <taxon>Desulfobacterales</taxon>
        <taxon>Desulfobacterales incertae sedis</taxon>
        <taxon>Candidatus Desulfaltia</taxon>
    </lineage>
</organism>
<reference evidence="1 2" key="1">
    <citation type="submission" date="2020-08" db="EMBL/GenBank/DDBJ databases">
        <title>Bridging the membrane lipid divide: bacteria of the FCB group superphylum have the potential to synthesize archaeal ether lipids.</title>
        <authorList>
            <person name="Villanueva L."/>
            <person name="Von Meijenfeldt F.A.B."/>
            <person name="Westbye A.B."/>
            <person name="Yadav S."/>
            <person name="Hopmans E.C."/>
            <person name="Dutilh B.E."/>
            <person name="Sinninghe Damste J.S."/>
        </authorList>
    </citation>
    <scope>NUCLEOTIDE SEQUENCE [LARGE SCALE GENOMIC DNA]</scope>
    <source>
        <strain evidence="1">NIOZ-UU82</strain>
    </source>
</reference>
<sequence>MSELLLRLKLSQPAVSLSVKRGEKIAKENQYSILDMRKHKYDYIAELLE</sequence>
<name>A0A8J6TAX1_9BACT</name>
<gene>
    <name evidence="1" type="ORF">H8E80_00770</name>
</gene>
<evidence type="ECO:0000313" key="2">
    <source>
        <dbReference type="Proteomes" id="UP000603545"/>
    </source>
</evidence>
<dbReference type="Proteomes" id="UP000603545">
    <property type="component" value="Unassembled WGS sequence"/>
</dbReference>
<accession>A0A8J6TAX1</accession>
<evidence type="ECO:0000313" key="1">
    <source>
        <dbReference type="EMBL" id="MBC8198568.1"/>
    </source>
</evidence>
<dbReference type="EMBL" id="JACNLL010000010">
    <property type="protein sequence ID" value="MBC8198568.1"/>
    <property type="molecule type" value="Genomic_DNA"/>
</dbReference>
<dbReference type="AlphaFoldDB" id="A0A8J6TAX1"/>
<proteinExistence type="predicted"/>
<comment type="caution">
    <text evidence="1">The sequence shown here is derived from an EMBL/GenBank/DDBJ whole genome shotgun (WGS) entry which is preliminary data.</text>
</comment>